<name>A0ABV4LMN7_VIBSP</name>
<dbReference type="EMBL" id="JBGOOW010000002">
    <property type="protein sequence ID" value="MEZ8179704.1"/>
    <property type="molecule type" value="Genomic_DNA"/>
</dbReference>
<sequence>MIISSHTLVEDKSQALLGVDLNSNKIRDDVDEVLSQLAMSEVDKEFITRYIKYSFGILAYDFSKNMAESRTFANSIYEELAKVRHCYKQTGVDGKDLYDSINAINILIFNTYERIVAYLSYESYIDVMNTNDKMVYDC</sequence>
<reference evidence="1 2" key="1">
    <citation type="submission" date="2024-06" db="EMBL/GenBank/DDBJ databases">
        <authorList>
            <person name="Steensen K."/>
            <person name="Seneca J."/>
            <person name="Bartlau N."/>
            <person name="Yu A.X."/>
            <person name="Polz M.F."/>
        </authorList>
    </citation>
    <scope>NUCLEOTIDE SEQUENCE [LARGE SCALE GENOMIC DNA]</scope>
    <source>
        <strain evidence="1 2">1F145</strain>
    </source>
</reference>
<comment type="caution">
    <text evidence="1">The sequence shown here is derived from an EMBL/GenBank/DDBJ whole genome shotgun (WGS) entry which is preliminary data.</text>
</comment>
<proteinExistence type="predicted"/>
<evidence type="ECO:0000313" key="1">
    <source>
        <dbReference type="EMBL" id="MEZ8179704.1"/>
    </source>
</evidence>
<keyword evidence="2" id="KW-1185">Reference proteome</keyword>
<accession>A0ABV4LMN7</accession>
<protein>
    <submittedName>
        <fullName evidence="1">Chromosome segregation ATPase</fullName>
    </submittedName>
</protein>
<dbReference type="RefSeq" id="WP_371690541.1">
    <property type="nucleotide sequence ID" value="NZ_JBGOOW010000002.1"/>
</dbReference>
<dbReference type="Proteomes" id="UP001569200">
    <property type="component" value="Unassembled WGS sequence"/>
</dbReference>
<organism evidence="1 2">
    <name type="scientific">Vibrio splendidus</name>
    <dbReference type="NCBI Taxonomy" id="29497"/>
    <lineage>
        <taxon>Bacteria</taxon>
        <taxon>Pseudomonadati</taxon>
        <taxon>Pseudomonadota</taxon>
        <taxon>Gammaproteobacteria</taxon>
        <taxon>Vibrionales</taxon>
        <taxon>Vibrionaceae</taxon>
        <taxon>Vibrio</taxon>
    </lineage>
</organism>
<gene>
    <name evidence="1" type="ORF">ACED33_03365</name>
</gene>
<evidence type="ECO:0000313" key="2">
    <source>
        <dbReference type="Proteomes" id="UP001569200"/>
    </source>
</evidence>